<sequence>MTRSFAAMVGLICLFLGSCGFLVTASDCSGSIRAGVTSIMMSALAWGYLKQANEKPVGFWLNLYRTGVVIASAIVLFAIGRIIGALQGVGCAVG</sequence>
<protein>
    <submittedName>
        <fullName evidence="2">Uncharacterized protein</fullName>
    </submittedName>
</protein>
<keyword evidence="1" id="KW-1133">Transmembrane helix</keyword>
<keyword evidence="1" id="KW-0472">Membrane</keyword>
<organism evidence="2 3">
    <name type="scientific">Leptolyngbya boryana NIES-2135</name>
    <dbReference type="NCBI Taxonomy" id="1973484"/>
    <lineage>
        <taxon>Bacteria</taxon>
        <taxon>Bacillati</taxon>
        <taxon>Cyanobacteriota</taxon>
        <taxon>Cyanophyceae</taxon>
        <taxon>Leptolyngbyales</taxon>
        <taxon>Leptolyngbyaceae</taxon>
        <taxon>Leptolyngbya group</taxon>
        <taxon>Leptolyngbya</taxon>
    </lineage>
</organism>
<evidence type="ECO:0000313" key="2">
    <source>
        <dbReference type="EMBL" id="BAY54537.1"/>
    </source>
</evidence>
<proteinExistence type="predicted"/>
<dbReference type="PROSITE" id="PS51257">
    <property type="entry name" value="PROKAR_LIPOPROTEIN"/>
    <property type="match status" value="1"/>
</dbReference>
<keyword evidence="3" id="KW-1185">Reference proteome</keyword>
<name>A0A1Z4JDK6_LEPBY</name>
<feature type="transmembrane region" description="Helical" evidence="1">
    <location>
        <begin position="58"/>
        <end position="79"/>
    </location>
</feature>
<evidence type="ECO:0000313" key="3">
    <source>
        <dbReference type="Proteomes" id="UP000217895"/>
    </source>
</evidence>
<accession>A0A1Z4JDK6</accession>
<reference evidence="2 3" key="1">
    <citation type="submission" date="2017-06" db="EMBL/GenBank/DDBJ databases">
        <title>Genome sequencing of cyanobaciteial culture collection at National Institute for Environmental Studies (NIES).</title>
        <authorList>
            <person name="Hirose Y."/>
            <person name="Shimura Y."/>
            <person name="Fujisawa T."/>
            <person name="Nakamura Y."/>
            <person name="Kawachi M."/>
        </authorList>
    </citation>
    <scope>NUCLEOTIDE SEQUENCE [LARGE SCALE GENOMIC DNA]</scope>
    <source>
        <strain evidence="2 3">NIES-2135</strain>
    </source>
</reference>
<keyword evidence="1" id="KW-0812">Transmembrane</keyword>
<gene>
    <name evidence="2" type="ORF">NIES2135_13540</name>
</gene>
<evidence type="ECO:0000256" key="1">
    <source>
        <dbReference type="SAM" id="Phobius"/>
    </source>
</evidence>
<dbReference type="Proteomes" id="UP000217895">
    <property type="component" value="Chromosome"/>
</dbReference>
<dbReference type="EMBL" id="AP018203">
    <property type="protein sequence ID" value="BAY54537.1"/>
    <property type="molecule type" value="Genomic_DNA"/>
</dbReference>
<dbReference type="AlphaFoldDB" id="A0A1Z4JDK6"/>